<reference evidence="3" key="3">
    <citation type="submission" date="2022-01" db="UniProtKB">
        <authorList>
            <consortium name="EnsemblPlants"/>
        </authorList>
    </citation>
    <scope>IDENTIFICATION</scope>
    <source>
        <strain evidence="3">subsp. vulgare</strain>
    </source>
</reference>
<protein>
    <recommendedName>
        <fullName evidence="2">KIB1-4 beta-propeller domain-containing protein</fullName>
    </recommendedName>
</protein>
<organism evidence="3 4">
    <name type="scientific">Hordeum vulgare subsp. vulgare</name>
    <name type="common">Domesticated barley</name>
    <dbReference type="NCBI Taxonomy" id="112509"/>
    <lineage>
        <taxon>Eukaryota</taxon>
        <taxon>Viridiplantae</taxon>
        <taxon>Streptophyta</taxon>
        <taxon>Embryophyta</taxon>
        <taxon>Tracheophyta</taxon>
        <taxon>Spermatophyta</taxon>
        <taxon>Magnoliopsida</taxon>
        <taxon>Liliopsida</taxon>
        <taxon>Poales</taxon>
        <taxon>Poaceae</taxon>
        <taxon>BOP clade</taxon>
        <taxon>Pooideae</taxon>
        <taxon>Triticodae</taxon>
        <taxon>Triticeae</taxon>
        <taxon>Hordeinae</taxon>
        <taxon>Hordeum</taxon>
    </lineage>
</organism>
<name>A0A8I7B238_HORVV</name>
<feature type="region of interest" description="Disordered" evidence="1">
    <location>
        <begin position="109"/>
        <end position="141"/>
    </location>
</feature>
<dbReference type="PANTHER" id="PTHR34708:SF7">
    <property type="entry name" value="DUF295 DOMAIN-CONTAINING PROTEIN"/>
    <property type="match status" value="1"/>
</dbReference>
<evidence type="ECO:0000256" key="1">
    <source>
        <dbReference type="SAM" id="MobiDB-lite"/>
    </source>
</evidence>
<evidence type="ECO:0000313" key="4">
    <source>
        <dbReference type="Proteomes" id="UP000011116"/>
    </source>
</evidence>
<dbReference type="AlphaFoldDB" id="A0A8I7B238"/>
<dbReference type="InterPro" id="IPR005174">
    <property type="entry name" value="KIB1-4_b-propeller"/>
</dbReference>
<dbReference type="Proteomes" id="UP000011116">
    <property type="component" value="Chromosome 2H"/>
</dbReference>
<feature type="domain" description="KIB1-4 beta-propeller" evidence="2">
    <location>
        <begin position="214"/>
        <end position="450"/>
    </location>
</feature>
<keyword evidence="4" id="KW-1185">Reference proteome</keyword>
<proteinExistence type="predicted"/>
<dbReference type="PANTHER" id="PTHR34708">
    <property type="entry name" value="OS07G0440000 PROTEIN"/>
    <property type="match status" value="1"/>
</dbReference>
<sequence>MVVVDSSAPPSASRRRAMAPAGYSSSCPYIHSDLILCIAATGRLSLRDYASLRAVCTEWRSALASLSPYPCLLSLRPEGDGDHSASVFSLPLQCSFHLHTGSSLIDGKHNAKTSSVRAPPSSAVTTAGPLGPARAGSPAVWSRIPRPPSLSVWSGLDHRQPIRTAARSGTRPDWTVTAADDHGPIHGHARLVGSGNGRFAIAVDQRGTGYKPVDGGSAAFPISTRRIFLVDPRVGKVVDLVSPTEEHDTVRKIVFAPNKTNDDWTVAAVYKRSTKVAHMDGKLDEKWTLVAKNMEHIADLALYNGADGKLYCGCLSTTGSVHVFRIIANGGQGYKLQPPVWNMDAVDAFASPYDTISTLTSTKQLFFWHGTMYQVWQNNGCTVKLRVGYTMSDDEIFLLRCAYDPDGRQRWDIVKDLGGYSVFISTDGSPVVVQPAAFPEMRGDCVYWINSPSRVPMVCDIATGTSKPWLLPLPYGACCKADCWYFGDDHPDDDDDEAVPSTSSVP</sequence>
<accession>A0A8I7B238</accession>
<reference evidence="4" key="1">
    <citation type="journal article" date="2012" name="Nature">
        <title>A physical, genetic and functional sequence assembly of the barley genome.</title>
        <authorList>
            <consortium name="The International Barley Genome Sequencing Consortium"/>
            <person name="Mayer K.F."/>
            <person name="Waugh R."/>
            <person name="Brown J.W."/>
            <person name="Schulman A."/>
            <person name="Langridge P."/>
            <person name="Platzer M."/>
            <person name="Fincher G.B."/>
            <person name="Muehlbauer G.J."/>
            <person name="Sato K."/>
            <person name="Close T.J."/>
            <person name="Wise R.P."/>
            <person name="Stein N."/>
        </authorList>
    </citation>
    <scope>NUCLEOTIDE SEQUENCE [LARGE SCALE GENOMIC DNA]</scope>
    <source>
        <strain evidence="4">cv. Morex</strain>
    </source>
</reference>
<dbReference type="EnsemblPlants" id="HORVU.MOREX.r3.2HG0107280.1">
    <property type="protein sequence ID" value="HORVU.MOREX.r3.2HG0107280.1.CDS1"/>
    <property type="gene ID" value="HORVU.MOREX.r3.2HG0107280"/>
</dbReference>
<dbReference type="Pfam" id="PF03478">
    <property type="entry name" value="Beta-prop_KIB1-4"/>
    <property type="match status" value="1"/>
</dbReference>
<dbReference type="Gramene" id="HORVU.MOREX.r3.2HG0107280.1">
    <property type="protein sequence ID" value="HORVU.MOREX.r3.2HG0107280.1.CDS1"/>
    <property type="gene ID" value="HORVU.MOREX.r3.2HG0107280"/>
</dbReference>
<evidence type="ECO:0000259" key="2">
    <source>
        <dbReference type="Pfam" id="PF03478"/>
    </source>
</evidence>
<evidence type="ECO:0000313" key="3">
    <source>
        <dbReference type="EnsemblPlants" id="HORVU.MOREX.r3.2HG0107280.1.CDS1"/>
    </source>
</evidence>
<reference evidence="3" key="2">
    <citation type="submission" date="2020-10" db="EMBL/GenBank/DDBJ databases">
        <authorList>
            <person name="Scholz U."/>
            <person name="Mascher M."/>
            <person name="Fiebig A."/>
        </authorList>
    </citation>
    <scope>NUCLEOTIDE SEQUENCE [LARGE SCALE GENOMIC DNA]</scope>
    <source>
        <strain evidence="3">cv. Morex</strain>
    </source>
</reference>